<feature type="region of interest" description="Disordered" evidence="4">
    <location>
        <begin position="484"/>
        <end position="517"/>
    </location>
</feature>
<feature type="domain" description="Enoyl-CoA hydratase/isomerase" evidence="5">
    <location>
        <begin position="186"/>
        <end position="337"/>
    </location>
</feature>
<protein>
    <recommendedName>
        <fullName evidence="2">3-hydroxyisobutyryl-CoA hydrolase</fullName>
        <ecNumber evidence="2">3.1.2.4</ecNumber>
    </recommendedName>
</protein>
<keyword evidence="3" id="KW-0378">Hydrolase</keyword>
<dbReference type="SUPFAM" id="SSF52096">
    <property type="entry name" value="ClpP/crotonase"/>
    <property type="match status" value="1"/>
</dbReference>
<dbReference type="PANTHER" id="PTHR43176">
    <property type="entry name" value="3-HYDROXYISOBUTYRYL-COA HYDROLASE-RELATED"/>
    <property type="match status" value="1"/>
</dbReference>
<accession>A0AAD2PX19</accession>
<evidence type="ECO:0000256" key="2">
    <source>
        <dbReference type="ARBA" id="ARBA00011915"/>
    </source>
</evidence>
<dbReference type="Pfam" id="PF16113">
    <property type="entry name" value="ECH_2"/>
    <property type="match status" value="2"/>
</dbReference>
<evidence type="ECO:0000256" key="1">
    <source>
        <dbReference type="ARBA" id="ARBA00001709"/>
    </source>
</evidence>
<organism evidence="6 7">
    <name type="scientific">Cylindrotheca closterium</name>
    <dbReference type="NCBI Taxonomy" id="2856"/>
    <lineage>
        <taxon>Eukaryota</taxon>
        <taxon>Sar</taxon>
        <taxon>Stramenopiles</taxon>
        <taxon>Ochrophyta</taxon>
        <taxon>Bacillariophyta</taxon>
        <taxon>Bacillariophyceae</taxon>
        <taxon>Bacillariophycidae</taxon>
        <taxon>Bacillariales</taxon>
        <taxon>Bacillariaceae</taxon>
        <taxon>Cylindrotheca</taxon>
    </lineage>
</organism>
<evidence type="ECO:0000256" key="3">
    <source>
        <dbReference type="ARBA" id="ARBA00022801"/>
    </source>
</evidence>
<gene>
    <name evidence="6" type="ORF">CYCCA115_LOCUS20590</name>
</gene>
<dbReference type="InterPro" id="IPR029045">
    <property type="entry name" value="ClpP/crotonase-like_dom_sf"/>
</dbReference>
<dbReference type="InterPro" id="IPR032259">
    <property type="entry name" value="HIBYL-CoA-H"/>
</dbReference>
<proteinExistence type="predicted"/>
<dbReference type="GO" id="GO:0006574">
    <property type="term" value="P:L-valine catabolic process"/>
    <property type="evidence" value="ECO:0007669"/>
    <property type="project" value="TreeGrafter"/>
</dbReference>
<reference evidence="6" key="1">
    <citation type="submission" date="2023-08" db="EMBL/GenBank/DDBJ databases">
        <authorList>
            <person name="Audoor S."/>
            <person name="Bilcke G."/>
        </authorList>
    </citation>
    <scope>NUCLEOTIDE SEQUENCE</scope>
</reference>
<dbReference type="AlphaFoldDB" id="A0AAD2PX19"/>
<feature type="domain" description="Enoyl-CoA hydratase/isomerase" evidence="5">
    <location>
        <begin position="376"/>
        <end position="513"/>
    </location>
</feature>
<evidence type="ECO:0000313" key="7">
    <source>
        <dbReference type="Proteomes" id="UP001295423"/>
    </source>
</evidence>
<evidence type="ECO:0000259" key="5">
    <source>
        <dbReference type="Pfam" id="PF16113"/>
    </source>
</evidence>
<dbReference type="EC" id="3.1.2.4" evidence="2"/>
<dbReference type="Gene3D" id="3.90.226.10">
    <property type="entry name" value="2-enoyl-CoA Hydratase, Chain A, domain 1"/>
    <property type="match status" value="1"/>
</dbReference>
<comment type="catalytic activity">
    <reaction evidence="1">
        <text>3-hydroxy-2-methylpropanoyl-CoA + H2O = 3-hydroxy-2-methylpropanoate + CoA + H(+)</text>
        <dbReference type="Rhea" id="RHEA:20888"/>
        <dbReference type="ChEBI" id="CHEBI:11805"/>
        <dbReference type="ChEBI" id="CHEBI:15377"/>
        <dbReference type="ChEBI" id="CHEBI:15378"/>
        <dbReference type="ChEBI" id="CHEBI:57287"/>
        <dbReference type="ChEBI" id="CHEBI:57340"/>
        <dbReference type="EC" id="3.1.2.4"/>
    </reaction>
</comment>
<evidence type="ECO:0000313" key="6">
    <source>
        <dbReference type="EMBL" id="CAJ1964353.1"/>
    </source>
</evidence>
<dbReference type="Proteomes" id="UP001295423">
    <property type="component" value="Unassembled WGS sequence"/>
</dbReference>
<keyword evidence="7" id="KW-1185">Reference proteome</keyword>
<dbReference type="EMBL" id="CAKOGP040002180">
    <property type="protein sequence ID" value="CAJ1964353.1"/>
    <property type="molecule type" value="Genomic_DNA"/>
</dbReference>
<comment type="caution">
    <text evidence="6">The sequence shown here is derived from an EMBL/GenBank/DDBJ whole genome shotgun (WGS) entry which is preliminary data.</text>
</comment>
<sequence length="517" mass="56615">MVRAVASRVVPRQRISKAMAKEAASEAALAERLALNANAPKSVNQIPTRAGASLDAAKVAIRPMGNARRVFVMDPHLESETMEGLAFRIKALSKNEGINSILIGTDDQDDSLLNCLPRFVTQEPNFSGISLDFEPSPGHTWHVSGGYDPLAVAESMSQASAQEKCQQLLDSIQKLSLATKGDQGDSRVPVITFPHGIVTDAGYSLCMGGYVLATRETSFRILNPSRGLSLDPVGFSYILPRLGWEHEQRSSKYPGCGMILALAGYEASCFDMVETGLATHLVSDSGVLPILERNLAAMNPWGQQGLVQKPKHFYGQRPPRDANAQLRNVSIANMIEQMSEHSSNTSNSFPFDFTVTNHEDPALDTDHVPWDSGFFSSELVDIAAHYDDIFQQEKTLEGIVERLKEAGASTSENADERMGIQAAKEIVEKMEKQSPLALKVTHQLMKMGGGRLASMENCMEREAHAQLHLFQKPDFQKWAEHVTKHGGEQKAPAFEGWQHKSISDVSSGEVDEVLSSN</sequence>
<evidence type="ECO:0000256" key="4">
    <source>
        <dbReference type="SAM" id="MobiDB-lite"/>
    </source>
</evidence>
<name>A0AAD2PX19_9STRA</name>
<dbReference type="GO" id="GO:0003860">
    <property type="term" value="F:3-hydroxyisobutyryl-CoA hydrolase activity"/>
    <property type="evidence" value="ECO:0007669"/>
    <property type="project" value="UniProtKB-EC"/>
</dbReference>
<dbReference type="InterPro" id="IPR045004">
    <property type="entry name" value="ECH_dom"/>
</dbReference>
<dbReference type="PANTHER" id="PTHR43176:SF3">
    <property type="entry name" value="3-HYDROXYISOBUTYRYL-COA HYDROLASE, MITOCHONDRIAL"/>
    <property type="match status" value="1"/>
</dbReference>